<reference evidence="1" key="2">
    <citation type="submission" date="2021-04" db="EMBL/GenBank/DDBJ databases">
        <authorList>
            <person name="Gilroy R."/>
        </authorList>
    </citation>
    <scope>NUCLEOTIDE SEQUENCE</scope>
    <source>
        <strain evidence="1">5032</strain>
    </source>
</reference>
<protein>
    <submittedName>
        <fullName evidence="1">Uncharacterized protein</fullName>
    </submittedName>
</protein>
<reference evidence="1" key="1">
    <citation type="journal article" date="2021" name="PeerJ">
        <title>Extensive microbial diversity within the chicken gut microbiome revealed by metagenomics and culture.</title>
        <authorList>
            <person name="Gilroy R."/>
            <person name="Ravi A."/>
            <person name="Getino M."/>
            <person name="Pursley I."/>
            <person name="Horton D.L."/>
            <person name="Alikhan N.F."/>
            <person name="Baker D."/>
            <person name="Gharbi K."/>
            <person name="Hall N."/>
            <person name="Watson M."/>
            <person name="Adriaenssens E.M."/>
            <person name="Foster-Nyarko E."/>
            <person name="Jarju S."/>
            <person name="Secka A."/>
            <person name="Antonio M."/>
            <person name="Oren A."/>
            <person name="Chaudhuri R.R."/>
            <person name="La Ragione R."/>
            <person name="Hildebrand F."/>
            <person name="Pallen M.J."/>
        </authorList>
    </citation>
    <scope>NUCLEOTIDE SEQUENCE</scope>
    <source>
        <strain evidence="1">5032</strain>
    </source>
</reference>
<gene>
    <name evidence="1" type="ORF">H9784_07720</name>
</gene>
<name>A0A9D2HNS8_9BACT</name>
<dbReference type="EMBL" id="DWZD01000043">
    <property type="protein sequence ID" value="HJA79435.1"/>
    <property type="molecule type" value="Genomic_DNA"/>
</dbReference>
<sequence>MASGGSIACIRHFCLECQGGSPKGVRECPDTACPLWPWRMAAAQPGAEALWRGPDAARRALREIRRQCLACAGGRREVRQCAAREACPLWRWRFGVRPRTYRAVRQRFFAPKPLSLLD</sequence>
<comment type="caution">
    <text evidence="1">The sequence shown here is derived from an EMBL/GenBank/DDBJ whole genome shotgun (WGS) entry which is preliminary data.</text>
</comment>
<dbReference type="AlphaFoldDB" id="A0A9D2HNS8"/>
<dbReference type="Proteomes" id="UP000823821">
    <property type="component" value="Unassembled WGS sequence"/>
</dbReference>
<evidence type="ECO:0000313" key="2">
    <source>
        <dbReference type="Proteomes" id="UP000823821"/>
    </source>
</evidence>
<organism evidence="1 2">
    <name type="scientific">Candidatus Desulfovibrio intestinavium</name>
    <dbReference type="NCBI Taxonomy" id="2838534"/>
    <lineage>
        <taxon>Bacteria</taxon>
        <taxon>Pseudomonadati</taxon>
        <taxon>Thermodesulfobacteriota</taxon>
        <taxon>Desulfovibrionia</taxon>
        <taxon>Desulfovibrionales</taxon>
        <taxon>Desulfovibrionaceae</taxon>
        <taxon>Desulfovibrio</taxon>
    </lineage>
</organism>
<accession>A0A9D2HNS8</accession>
<evidence type="ECO:0000313" key="1">
    <source>
        <dbReference type="EMBL" id="HJA79435.1"/>
    </source>
</evidence>
<proteinExistence type="predicted"/>